<feature type="compositionally biased region" description="Basic residues" evidence="1">
    <location>
        <begin position="166"/>
        <end position="181"/>
    </location>
</feature>
<sequence length="181" mass="20035">MALQGELSRDSQQISLNFWQEFERIRAIQLQRLLQERQERKRINTLVSAADAQTRQLTEALSRSILAQGKSLEAMPLPDTTTDTSIPTPEAKLSVHKLLPLGARKVVPSGPLPIKNRAQNQRLQMAYKGKAPAVTNSKPATKNSTNPSKGAKPLSSSKTAEDISKLRQRKISKNTKRNSTA</sequence>
<proteinExistence type="predicted"/>
<feature type="compositionally biased region" description="Polar residues" evidence="1">
    <location>
        <begin position="134"/>
        <end position="158"/>
    </location>
</feature>
<evidence type="ECO:0000313" key="2">
    <source>
        <dbReference type="EMBL" id="BFF94857.1"/>
    </source>
</evidence>
<gene>
    <name evidence="2" type="ORF">DMAD_12382</name>
</gene>
<feature type="region of interest" description="Disordered" evidence="1">
    <location>
        <begin position="129"/>
        <end position="181"/>
    </location>
</feature>
<evidence type="ECO:0000256" key="1">
    <source>
        <dbReference type="SAM" id="MobiDB-lite"/>
    </source>
</evidence>
<dbReference type="EMBL" id="AP029264">
    <property type="protein sequence ID" value="BFF94857.1"/>
    <property type="molecule type" value="Genomic_DNA"/>
</dbReference>
<dbReference type="Proteomes" id="UP001500889">
    <property type="component" value="Chromosome U"/>
</dbReference>
<evidence type="ECO:0000313" key="3">
    <source>
        <dbReference type="Proteomes" id="UP001500889"/>
    </source>
</evidence>
<organism evidence="2 3">
    <name type="scientific">Drosophila madeirensis</name>
    <name type="common">Fruit fly</name>
    <dbReference type="NCBI Taxonomy" id="30013"/>
    <lineage>
        <taxon>Eukaryota</taxon>
        <taxon>Metazoa</taxon>
        <taxon>Ecdysozoa</taxon>
        <taxon>Arthropoda</taxon>
        <taxon>Hexapoda</taxon>
        <taxon>Insecta</taxon>
        <taxon>Pterygota</taxon>
        <taxon>Neoptera</taxon>
        <taxon>Endopterygota</taxon>
        <taxon>Diptera</taxon>
        <taxon>Brachycera</taxon>
        <taxon>Muscomorpha</taxon>
        <taxon>Ephydroidea</taxon>
        <taxon>Drosophilidae</taxon>
        <taxon>Drosophila</taxon>
        <taxon>Sophophora</taxon>
    </lineage>
</organism>
<evidence type="ECO:0008006" key="4">
    <source>
        <dbReference type="Google" id="ProtNLM"/>
    </source>
</evidence>
<reference evidence="2 3" key="1">
    <citation type="submission" date="2024-02" db="EMBL/GenBank/DDBJ databases">
        <title>A chromosome-level genome assembly of Drosophila madeirensis, a fruit fly species endemic to Madeira island.</title>
        <authorList>
            <person name="Tomihara K."/>
            <person name="Llopart A."/>
            <person name="Yamamoto D."/>
        </authorList>
    </citation>
    <scope>NUCLEOTIDE SEQUENCE [LARGE SCALE GENOMIC DNA]</scope>
    <source>
        <strain evidence="2 3">RF1</strain>
    </source>
</reference>
<protein>
    <recommendedName>
        <fullName evidence="4">Borealin N-terminal domain-containing protein</fullName>
    </recommendedName>
</protein>
<dbReference type="AlphaFoldDB" id="A0AAU9FGU8"/>
<accession>A0AAU9FGU8</accession>
<name>A0AAU9FGU8_DROMD</name>
<keyword evidence="3" id="KW-1185">Reference proteome</keyword>